<sequence length="230" mass="25875">MREKHVRFSSKNTFYPPRTSSPLYIPLFPRRNSSRDGIKTPPPLPTPTTPHTPPAHCRPPLSRISSAQPKALPHKLLACEISPLLTVDLNRHLGVITSELPGAPTSCLIEPAITPPQTSISLVIPDLPWIIPISATFNGEHVAVTDVFDSVYEFLRASVKEEDFIGLETQKRKERAAQEYFRRCAKLQGRRGYREEKRQGVKKVDFLLGRTKFGGLSPTSMPDVWRLLTF</sequence>
<dbReference type="InterPro" id="IPR046522">
    <property type="entry name" value="DUF6699"/>
</dbReference>
<reference evidence="3 4" key="1">
    <citation type="journal article" date="2024" name="J Genomics">
        <title>Draft genome sequencing and assembly of Favolaschia claudopus CIRM-BRFM 2984 isolated from oak limbs.</title>
        <authorList>
            <person name="Navarro D."/>
            <person name="Drula E."/>
            <person name="Chaduli D."/>
            <person name="Cazenave R."/>
            <person name="Ahrendt S."/>
            <person name="Wang J."/>
            <person name="Lipzen A."/>
            <person name="Daum C."/>
            <person name="Barry K."/>
            <person name="Grigoriev I.V."/>
            <person name="Favel A."/>
            <person name="Rosso M.N."/>
            <person name="Martin F."/>
        </authorList>
    </citation>
    <scope>NUCLEOTIDE SEQUENCE [LARGE SCALE GENOMIC DNA]</scope>
    <source>
        <strain evidence="3 4">CIRM-BRFM 2984</strain>
    </source>
</reference>
<dbReference type="AlphaFoldDB" id="A0AAW0CBE6"/>
<name>A0AAW0CBE6_9AGAR</name>
<organism evidence="3 4">
    <name type="scientific">Favolaschia claudopus</name>
    <dbReference type="NCBI Taxonomy" id="2862362"/>
    <lineage>
        <taxon>Eukaryota</taxon>
        <taxon>Fungi</taxon>
        <taxon>Dikarya</taxon>
        <taxon>Basidiomycota</taxon>
        <taxon>Agaricomycotina</taxon>
        <taxon>Agaricomycetes</taxon>
        <taxon>Agaricomycetidae</taxon>
        <taxon>Agaricales</taxon>
        <taxon>Marasmiineae</taxon>
        <taxon>Mycenaceae</taxon>
        <taxon>Favolaschia</taxon>
    </lineage>
</organism>
<keyword evidence="4" id="KW-1185">Reference proteome</keyword>
<gene>
    <name evidence="3" type="ORF">R3P38DRAFT_3183988</name>
</gene>
<evidence type="ECO:0000313" key="3">
    <source>
        <dbReference type="EMBL" id="KAK7036197.1"/>
    </source>
</evidence>
<protein>
    <recommendedName>
        <fullName evidence="2">DUF6699 domain-containing protein</fullName>
    </recommendedName>
</protein>
<comment type="caution">
    <text evidence="3">The sequence shown here is derived from an EMBL/GenBank/DDBJ whole genome shotgun (WGS) entry which is preliminary data.</text>
</comment>
<proteinExistence type="predicted"/>
<dbReference type="Pfam" id="PF20415">
    <property type="entry name" value="DUF6699"/>
    <property type="match status" value="1"/>
</dbReference>
<feature type="domain" description="DUF6699" evidence="2">
    <location>
        <begin position="97"/>
        <end position="219"/>
    </location>
</feature>
<evidence type="ECO:0000256" key="1">
    <source>
        <dbReference type="SAM" id="MobiDB-lite"/>
    </source>
</evidence>
<evidence type="ECO:0000313" key="4">
    <source>
        <dbReference type="Proteomes" id="UP001362999"/>
    </source>
</evidence>
<dbReference type="Proteomes" id="UP001362999">
    <property type="component" value="Unassembled WGS sequence"/>
</dbReference>
<evidence type="ECO:0000259" key="2">
    <source>
        <dbReference type="Pfam" id="PF20415"/>
    </source>
</evidence>
<feature type="region of interest" description="Disordered" evidence="1">
    <location>
        <begin position="25"/>
        <end position="58"/>
    </location>
</feature>
<accession>A0AAW0CBE6</accession>
<dbReference type="EMBL" id="JAWWNJ010000019">
    <property type="protein sequence ID" value="KAK7036197.1"/>
    <property type="molecule type" value="Genomic_DNA"/>
</dbReference>
<feature type="compositionally biased region" description="Pro residues" evidence="1">
    <location>
        <begin position="40"/>
        <end position="57"/>
    </location>
</feature>